<dbReference type="RefSeq" id="WP_101285311.1">
    <property type="nucleotide sequence ID" value="NZ_CP024199.1"/>
</dbReference>
<dbReference type="SMART" id="SM00054">
    <property type="entry name" value="EFh"/>
    <property type="match status" value="2"/>
</dbReference>
<feature type="domain" description="EF-hand" evidence="2">
    <location>
        <begin position="85"/>
        <end position="120"/>
    </location>
</feature>
<dbReference type="SUPFAM" id="SSF47473">
    <property type="entry name" value="EF-hand"/>
    <property type="match status" value="1"/>
</dbReference>
<reference evidence="3 4" key="1">
    <citation type="submission" date="2017-10" db="EMBL/GenBank/DDBJ databases">
        <title>Biodiversity and function of Thalassospira species in the particle-attached aromatic-hydrocarbon-degrading consortia from the surface seawater of the China South Sea.</title>
        <authorList>
            <person name="Dong C."/>
            <person name="Liu R."/>
            <person name="Shao Z."/>
        </authorList>
    </citation>
    <scope>NUCLEOTIDE SEQUENCE [LARGE SCALE GENOMIC DNA]</scope>
    <source>
        <strain evidence="3 4">CSC3H3</strain>
    </source>
</reference>
<dbReference type="Gene3D" id="1.10.238.10">
    <property type="entry name" value="EF-hand"/>
    <property type="match status" value="1"/>
</dbReference>
<feature type="compositionally biased region" description="Low complexity" evidence="1">
    <location>
        <begin position="39"/>
        <end position="54"/>
    </location>
</feature>
<feature type="region of interest" description="Disordered" evidence="1">
    <location>
        <begin position="75"/>
        <end position="108"/>
    </location>
</feature>
<dbReference type="InterPro" id="IPR018247">
    <property type="entry name" value="EF_Hand_1_Ca_BS"/>
</dbReference>
<organism evidence="3 4">
    <name type="scientific">Thalassospira marina</name>
    <dbReference type="NCBI Taxonomy" id="2048283"/>
    <lineage>
        <taxon>Bacteria</taxon>
        <taxon>Pseudomonadati</taxon>
        <taxon>Pseudomonadota</taxon>
        <taxon>Alphaproteobacteria</taxon>
        <taxon>Rhodospirillales</taxon>
        <taxon>Thalassospiraceae</taxon>
        <taxon>Thalassospira</taxon>
    </lineage>
</organism>
<feature type="region of interest" description="Disordered" evidence="1">
    <location>
        <begin position="37"/>
        <end position="59"/>
    </location>
</feature>
<evidence type="ECO:0000259" key="2">
    <source>
        <dbReference type="PROSITE" id="PS50222"/>
    </source>
</evidence>
<evidence type="ECO:0000313" key="4">
    <source>
        <dbReference type="Proteomes" id="UP000233458"/>
    </source>
</evidence>
<dbReference type="InterPro" id="IPR011992">
    <property type="entry name" value="EF-hand-dom_pair"/>
</dbReference>
<feature type="region of interest" description="Disordered" evidence="1">
    <location>
        <begin position="146"/>
        <end position="172"/>
    </location>
</feature>
<accession>A0ABN5FFE8</accession>
<protein>
    <recommendedName>
        <fullName evidence="2">EF-hand domain-containing protein</fullName>
    </recommendedName>
</protein>
<dbReference type="InterPro" id="IPR002048">
    <property type="entry name" value="EF_hand_dom"/>
</dbReference>
<proteinExistence type="predicted"/>
<sequence length="263" mass="26310">MTSGISGLGLGGQIFSSRSADKTSALGAIEDIAGFSAGSASTEDTKSSSSVSGTDNLLKYSPQMSDSLQAFMVGLQESTQSSQSNGAAEASQMFADLDSNGDGTLSREEFLAGKPDDVSDEQAENLWNQISGGSESGVSQDDFVTAMQSGAGAPPAGGGSGGDGEESYDARDTNKDGVVSLEELMAASSGIDSVSDDDLANLINSDADGSSGSSSSARTGQANAGLFGGTFATTGSNVNFDNRVLAQMMTAQNSAYQTGAGVA</sequence>
<keyword evidence="4" id="KW-1185">Reference proteome</keyword>
<dbReference type="EMBL" id="CP024199">
    <property type="protein sequence ID" value="AUG53831.1"/>
    <property type="molecule type" value="Genomic_DNA"/>
</dbReference>
<name>A0ABN5FFE8_9PROT</name>
<dbReference type="PROSITE" id="PS50222">
    <property type="entry name" value="EF_HAND_2"/>
    <property type="match status" value="1"/>
</dbReference>
<dbReference type="Pfam" id="PF13202">
    <property type="entry name" value="EF-hand_5"/>
    <property type="match status" value="2"/>
</dbReference>
<feature type="compositionally biased region" description="Polar residues" evidence="1">
    <location>
        <begin position="76"/>
        <end position="86"/>
    </location>
</feature>
<dbReference type="PROSITE" id="PS00018">
    <property type="entry name" value="EF_HAND_1"/>
    <property type="match status" value="2"/>
</dbReference>
<evidence type="ECO:0000313" key="3">
    <source>
        <dbReference type="EMBL" id="AUG53831.1"/>
    </source>
</evidence>
<evidence type="ECO:0000256" key="1">
    <source>
        <dbReference type="SAM" id="MobiDB-lite"/>
    </source>
</evidence>
<dbReference type="Proteomes" id="UP000233458">
    <property type="component" value="Chromosome"/>
</dbReference>
<gene>
    <name evidence="3" type="ORF">CSC3H3_14760</name>
</gene>